<protein>
    <submittedName>
        <fullName evidence="3">Uncharacterized protein</fullName>
    </submittedName>
</protein>
<sequence length="439" mass="49518">MTPEQAMSMDPRITTEMNPECAARRRTSEGWLQQEIRIAFTTIESSLKQMDAIQVIMEKPAKEVKSMVALVDKVIEFCKCLCQLREHLGGMVTEQLGGNNKLGKKDKNYLKSVSEELNGIEANLKRVIEDLEREKSMLMKGKMWNGTSIDLLPRKKRCITDTSLENSSSLRVATMRRAWPSPNSGERRRALRASPSVGVELYRAFVYHNPGAKPSFSLNPCSFPLHILRESSTAAHYHHSLTTHSRHPLSQASSMIGKLILYAFLALVLLSIIGLVIGFCHSLSISSKRLILLDNELNTMYMTVLGAIHRAGKTQAKLEQCSRNRSNLADIAMEMAIIWELQVGIGLHLGSTSQLVLKTQNLILLVKLRRLHEALFELAEKEIKIITEVLKKFKVGQEDKQKFERSINLYEITKRFHENGMALLQSEASRVLQAQPLLG</sequence>
<keyword evidence="1" id="KW-0175">Coiled coil</keyword>
<organism evidence="3 4">
    <name type="scientific">Apiosordaria backusii</name>
    <dbReference type="NCBI Taxonomy" id="314023"/>
    <lineage>
        <taxon>Eukaryota</taxon>
        <taxon>Fungi</taxon>
        <taxon>Dikarya</taxon>
        <taxon>Ascomycota</taxon>
        <taxon>Pezizomycotina</taxon>
        <taxon>Sordariomycetes</taxon>
        <taxon>Sordariomycetidae</taxon>
        <taxon>Sordariales</taxon>
        <taxon>Lasiosphaeriaceae</taxon>
        <taxon>Apiosordaria</taxon>
    </lineage>
</organism>
<keyword evidence="2" id="KW-0812">Transmembrane</keyword>
<dbReference type="EMBL" id="JAUKTV010000015">
    <property type="protein sequence ID" value="KAK0714371.1"/>
    <property type="molecule type" value="Genomic_DNA"/>
</dbReference>
<accession>A0AA40AEG3</accession>
<feature type="transmembrane region" description="Helical" evidence="2">
    <location>
        <begin position="259"/>
        <end position="280"/>
    </location>
</feature>
<name>A0AA40AEG3_9PEZI</name>
<evidence type="ECO:0000313" key="4">
    <source>
        <dbReference type="Proteomes" id="UP001172159"/>
    </source>
</evidence>
<evidence type="ECO:0000313" key="3">
    <source>
        <dbReference type="EMBL" id="KAK0714371.1"/>
    </source>
</evidence>
<dbReference type="Proteomes" id="UP001172159">
    <property type="component" value="Unassembled WGS sequence"/>
</dbReference>
<keyword evidence="2" id="KW-1133">Transmembrane helix</keyword>
<dbReference type="AlphaFoldDB" id="A0AA40AEG3"/>
<gene>
    <name evidence="3" type="ORF">B0T21DRAFT_352291</name>
</gene>
<keyword evidence="4" id="KW-1185">Reference proteome</keyword>
<evidence type="ECO:0000256" key="2">
    <source>
        <dbReference type="SAM" id="Phobius"/>
    </source>
</evidence>
<comment type="caution">
    <text evidence="3">The sequence shown here is derived from an EMBL/GenBank/DDBJ whole genome shotgun (WGS) entry which is preliminary data.</text>
</comment>
<feature type="coiled-coil region" evidence="1">
    <location>
        <begin position="110"/>
        <end position="137"/>
    </location>
</feature>
<reference evidence="3" key="1">
    <citation type="submission" date="2023-06" db="EMBL/GenBank/DDBJ databases">
        <title>Genome-scale phylogeny and comparative genomics of the fungal order Sordariales.</title>
        <authorList>
            <consortium name="Lawrence Berkeley National Laboratory"/>
            <person name="Hensen N."/>
            <person name="Bonometti L."/>
            <person name="Westerberg I."/>
            <person name="Brannstrom I.O."/>
            <person name="Guillou S."/>
            <person name="Cros-Aarteil S."/>
            <person name="Calhoun S."/>
            <person name="Haridas S."/>
            <person name="Kuo A."/>
            <person name="Mondo S."/>
            <person name="Pangilinan J."/>
            <person name="Riley R."/>
            <person name="Labutti K."/>
            <person name="Andreopoulos B."/>
            <person name="Lipzen A."/>
            <person name="Chen C."/>
            <person name="Yanf M."/>
            <person name="Daum C."/>
            <person name="Ng V."/>
            <person name="Clum A."/>
            <person name="Steindorff A."/>
            <person name="Ohm R."/>
            <person name="Martin F."/>
            <person name="Silar P."/>
            <person name="Natvig D."/>
            <person name="Lalanne C."/>
            <person name="Gautier V."/>
            <person name="Ament-Velasquez S.L."/>
            <person name="Kruys A."/>
            <person name="Hutchinson M.I."/>
            <person name="Powell A.J."/>
            <person name="Barry K."/>
            <person name="Miller A.N."/>
            <person name="Grigoriev I.V."/>
            <person name="Debuchy R."/>
            <person name="Gladieux P."/>
            <person name="Thoren M.H."/>
            <person name="Johannesson H."/>
        </authorList>
    </citation>
    <scope>NUCLEOTIDE SEQUENCE</scope>
    <source>
        <strain evidence="3">CBS 540.89</strain>
    </source>
</reference>
<evidence type="ECO:0000256" key="1">
    <source>
        <dbReference type="SAM" id="Coils"/>
    </source>
</evidence>
<keyword evidence="2" id="KW-0472">Membrane</keyword>
<proteinExistence type="predicted"/>